<proteinExistence type="predicted"/>
<dbReference type="SMART" id="SM00181">
    <property type="entry name" value="EGF"/>
    <property type="match status" value="2"/>
</dbReference>
<keyword evidence="13" id="KW-1185">Reference proteome</keyword>
<dbReference type="PANTHER" id="PTHR24044">
    <property type="entry name" value="NOTCH LIGAND FAMILY MEMBER"/>
    <property type="match status" value="1"/>
</dbReference>
<evidence type="ECO:0000259" key="11">
    <source>
        <dbReference type="PROSITE" id="PS50026"/>
    </source>
</evidence>
<dbReference type="GO" id="GO:0005112">
    <property type="term" value="F:Notch binding"/>
    <property type="evidence" value="ECO:0007669"/>
    <property type="project" value="TreeGrafter"/>
</dbReference>
<keyword evidence="5" id="KW-1133">Transmembrane helix</keyword>
<dbReference type="GO" id="GO:0005509">
    <property type="term" value="F:calcium ion binding"/>
    <property type="evidence" value="ECO:0007669"/>
    <property type="project" value="InterPro"/>
</dbReference>
<keyword evidence="4" id="KW-0677">Repeat</keyword>
<evidence type="ECO:0000313" key="12">
    <source>
        <dbReference type="EMBL" id="CAG9836246.1"/>
    </source>
</evidence>
<keyword evidence="2 9" id="KW-0245">EGF-like domain</keyword>
<comment type="subcellular location">
    <subcellularLocation>
        <location evidence="1">Membrane</location>
        <topology evidence="1">Single-pass type I membrane protein</topology>
    </subcellularLocation>
</comment>
<evidence type="ECO:0000313" key="13">
    <source>
        <dbReference type="Proteomes" id="UP001153709"/>
    </source>
</evidence>
<feature type="region of interest" description="Disordered" evidence="10">
    <location>
        <begin position="121"/>
        <end position="143"/>
    </location>
</feature>
<dbReference type="SMART" id="SM00179">
    <property type="entry name" value="EGF_CA"/>
    <property type="match status" value="1"/>
</dbReference>
<gene>
    <name evidence="12" type="ORF">DIABBA_LOCUS9348</name>
</gene>
<dbReference type="InterPro" id="IPR050906">
    <property type="entry name" value="Notch_signaling"/>
</dbReference>
<evidence type="ECO:0000256" key="6">
    <source>
        <dbReference type="ARBA" id="ARBA00023136"/>
    </source>
</evidence>
<keyword evidence="3" id="KW-0812">Transmembrane</keyword>
<dbReference type="Gene3D" id="2.10.25.10">
    <property type="entry name" value="Laminin"/>
    <property type="match status" value="2"/>
</dbReference>
<evidence type="ECO:0000256" key="10">
    <source>
        <dbReference type="SAM" id="MobiDB-lite"/>
    </source>
</evidence>
<evidence type="ECO:0000256" key="4">
    <source>
        <dbReference type="ARBA" id="ARBA00022737"/>
    </source>
</evidence>
<evidence type="ECO:0000256" key="9">
    <source>
        <dbReference type="PROSITE-ProRule" id="PRU00076"/>
    </source>
</evidence>
<evidence type="ECO:0000256" key="2">
    <source>
        <dbReference type="ARBA" id="ARBA00022536"/>
    </source>
</evidence>
<feature type="domain" description="EGF-like" evidence="11">
    <location>
        <begin position="52"/>
        <end position="93"/>
    </location>
</feature>
<dbReference type="Pfam" id="PF21700">
    <property type="entry name" value="EGF_DL_JAG"/>
    <property type="match status" value="1"/>
</dbReference>
<dbReference type="FunFam" id="2.10.25.10:FF:000018">
    <property type="entry name" value="Delta-like 1"/>
    <property type="match status" value="1"/>
</dbReference>
<keyword evidence="6" id="KW-0472">Membrane</keyword>
<dbReference type="CDD" id="cd00054">
    <property type="entry name" value="EGF_CA"/>
    <property type="match status" value="1"/>
</dbReference>
<feature type="compositionally biased region" description="Basic and acidic residues" evidence="10">
    <location>
        <begin position="127"/>
        <end position="136"/>
    </location>
</feature>
<dbReference type="AlphaFoldDB" id="A0A9N9T5U4"/>
<dbReference type="InterPro" id="IPR000742">
    <property type="entry name" value="EGF"/>
</dbReference>
<dbReference type="OrthoDB" id="283575at2759"/>
<evidence type="ECO:0000256" key="8">
    <source>
        <dbReference type="ARBA" id="ARBA00023180"/>
    </source>
</evidence>
<reference evidence="12" key="1">
    <citation type="submission" date="2022-01" db="EMBL/GenBank/DDBJ databases">
        <authorList>
            <person name="King R."/>
        </authorList>
    </citation>
    <scope>NUCLEOTIDE SEQUENCE</scope>
</reference>
<evidence type="ECO:0000256" key="1">
    <source>
        <dbReference type="ARBA" id="ARBA00004479"/>
    </source>
</evidence>
<dbReference type="InterPro" id="IPR001881">
    <property type="entry name" value="EGF-like_Ca-bd_dom"/>
</dbReference>
<keyword evidence="8" id="KW-0325">Glycoprotein</keyword>
<dbReference type="GO" id="GO:0016020">
    <property type="term" value="C:membrane"/>
    <property type="evidence" value="ECO:0007669"/>
    <property type="project" value="UniProtKB-SubCell"/>
</dbReference>
<dbReference type="PROSITE" id="PS00022">
    <property type="entry name" value="EGF_1"/>
    <property type="match status" value="1"/>
</dbReference>
<evidence type="ECO:0000256" key="7">
    <source>
        <dbReference type="ARBA" id="ARBA00023157"/>
    </source>
</evidence>
<keyword evidence="7 9" id="KW-1015">Disulfide bond</keyword>
<organism evidence="12 13">
    <name type="scientific">Diabrotica balteata</name>
    <name type="common">Banded cucumber beetle</name>
    <dbReference type="NCBI Taxonomy" id="107213"/>
    <lineage>
        <taxon>Eukaryota</taxon>
        <taxon>Metazoa</taxon>
        <taxon>Ecdysozoa</taxon>
        <taxon>Arthropoda</taxon>
        <taxon>Hexapoda</taxon>
        <taxon>Insecta</taxon>
        <taxon>Pterygota</taxon>
        <taxon>Neoptera</taxon>
        <taxon>Endopterygota</taxon>
        <taxon>Coleoptera</taxon>
        <taxon>Polyphaga</taxon>
        <taxon>Cucujiformia</taxon>
        <taxon>Chrysomeloidea</taxon>
        <taxon>Chrysomelidae</taxon>
        <taxon>Galerucinae</taxon>
        <taxon>Diabroticina</taxon>
        <taxon>Diabroticites</taxon>
        <taxon>Diabrotica</taxon>
    </lineage>
</organism>
<dbReference type="SUPFAM" id="SSF57196">
    <property type="entry name" value="EGF/Laminin"/>
    <property type="match status" value="1"/>
</dbReference>
<dbReference type="Pfam" id="PF00008">
    <property type="entry name" value="EGF"/>
    <property type="match status" value="1"/>
</dbReference>
<dbReference type="EMBL" id="OU898281">
    <property type="protein sequence ID" value="CAG9836246.1"/>
    <property type="molecule type" value="Genomic_DNA"/>
</dbReference>
<dbReference type="Proteomes" id="UP001153709">
    <property type="component" value="Chromosome 6"/>
</dbReference>
<comment type="caution">
    <text evidence="9">Lacks conserved residue(s) required for the propagation of feature annotation.</text>
</comment>
<evidence type="ECO:0000256" key="3">
    <source>
        <dbReference type="ARBA" id="ARBA00022692"/>
    </source>
</evidence>
<dbReference type="PROSITE" id="PS50026">
    <property type="entry name" value="EGF_3"/>
    <property type="match status" value="1"/>
</dbReference>
<dbReference type="PANTHER" id="PTHR24044:SF421">
    <property type="entry name" value="PROTEIN JAGGED-2"/>
    <property type="match status" value="1"/>
</dbReference>
<name>A0A9N9T5U4_DIABA</name>
<protein>
    <recommendedName>
        <fullName evidence="11">EGF-like domain-containing protein</fullName>
    </recommendedName>
</protein>
<feature type="disulfide bond" evidence="9">
    <location>
        <begin position="83"/>
        <end position="92"/>
    </location>
</feature>
<evidence type="ECO:0000256" key="5">
    <source>
        <dbReference type="ARBA" id="ARBA00022989"/>
    </source>
</evidence>
<sequence length="143" mass="16429">MILIFKYRCRVGWWGENCEKCYPYPGCVHGTCRRPWECNCKKGWGGMLCDQELNYCEENPNTCHNNSKCISLPKDEGSYKCLCPERTFGRHCEHTEQSIHEHPIKSTTEKAANITAITVKPIQSNENKTDNGKLEPVDIDNET</sequence>
<accession>A0A9N9T5U4</accession>
<dbReference type="PROSITE" id="PS01186">
    <property type="entry name" value="EGF_2"/>
    <property type="match status" value="1"/>
</dbReference>